<feature type="transmembrane region" description="Helical" evidence="1">
    <location>
        <begin position="41"/>
        <end position="60"/>
    </location>
</feature>
<organism evidence="2 3">
    <name type="scientific">Winogradskya consettensis</name>
    <dbReference type="NCBI Taxonomy" id="113560"/>
    <lineage>
        <taxon>Bacteria</taxon>
        <taxon>Bacillati</taxon>
        <taxon>Actinomycetota</taxon>
        <taxon>Actinomycetes</taxon>
        <taxon>Micromonosporales</taxon>
        <taxon>Micromonosporaceae</taxon>
        <taxon>Winogradskya</taxon>
    </lineage>
</organism>
<dbReference type="Proteomes" id="UP000680865">
    <property type="component" value="Unassembled WGS sequence"/>
</dbReference>
<protein>
    <submittedName>
        <fullName evidence="2">Uncharacterized protein</fullName>
    </submittedName>
</protein>
<keyword evidence="1" id="KW-1133">Transmembrane helix</keyword>
<reference evidence="2" key="1">
    <citation type="submission" date="2021-03" db="EMBL/GenBank/DDBJ databases">
        <title>Whole genome shotgun sequence of Actinoplanes consettensis NBRC 14913.</title>
        <authorList>
            <person name="Komaki H."/>
            <person name="Tamura T."/>
        </authorList>
    </citation>
    <scope>NUCLEOTIDE SEQUENCE</scope>
    <source>
        <strain evidence="2">NBRC 14913</strain>
    </source>
</reference>
<keyword evidence="3" id="KW-1185">Reference proteome</keyword>
<evidence type="ECO:0000313" key="3">
    <source>
        <dbReference type="Proteomes" id="UP000680865"/>
    </source>
</evidence>
<evidence type="ECO:0000313" key="2">
    <source>
        <dbReference type="EMBL" id="GIM66584.1"/>
    </source>
</evidence>
<evidence type="ECO:0000256" key="1">
    <source>
        <dbReference type="SAM" id="Phobius"/>
    </source>
</evidence>
<feature type="transmembrane region" description="Helical" evidence="1">
    <location>
        <begin position="67"/>
        <end position="97"/>
    </location>
</feature>
<dbReference type="EMBL" id="BOQP01000001">
    <property type="protein sequence ID" value="GIM66584.1"/>
    <property type="molecule type" value="Genomic_DNA"/>
</dbReference>
<feature type="transmembrane region" description="Helical" evidence="1">
    <location>
        <begin position="15"/>
        <end position="35"/>
    </location>
</feature>
<comment type="caution">
    <text evidence="2">The sequence shown here is derived from an EMBL/GenBank/DDBJ whole genome shotgun (WGS) entry which is preliminary data.</text>
</comment>
<dbReference type="RefSeq" id="WP_212995332.1">
    <property type="nucleotide sequence ID" value="NZ_BAAATW010000001.1"/>
</dbReference>
<sequence>MTETPAPRRIGRANWFLAGLIVVFGLVAFFATVDAGRADSALLFVVLPVVLAVALALAPGRTPHRRVFAATTIALLLAAVALHEGAICVLLAAPLVYGVVHGVTALINLAAKGGGRALAVLPLPLLLIGGVEGVDQDLRIRPDQTASVTRVVDLTPAQVHDKLAAGPQPVGLDQLSLALLGAPTPQHVTGTGLDPGDRWEFGYHDTNHGAGGAITTSVRAASATSIDFSVDSDTSITSRWLRWRDASISWHDAGNGRTAVTVRLAYQRRLDPSWYFGPIQDRLMHAGGAHLLDMLDLR</sequence>
<keyword evidence="1" id="KW-0472">Membrane</keyword>
<accession>A0A919VI48</accession>
<proteinExistence type="predicted"/>
<name>A0A919VI48_9ACTN</name>
<dbReference type="AlphaFoldDB" id="A0A919VI48"/>
<keyword evidence="1" id="KW-0812">Transmembrane</keyword>
<gene>
    <name evidence="2" type="ORF">Aco04nite_02650</name>
</gene>